<dbReference type="AlphaFoldDB" id="A0A1I4HLT4"/>
<sequence>MNTLFSHDGKKKDIIKSALDLFAGKGYDGVSVRDIAKTAGVSEAALYKHFKGKEDLALYIFNAIIQNYSDRLLLLKDQPLSSIDKLCKIVEYTYDLYEMYPAEIRFALLSQYYFWDLLSNENKPHIIIKRIIEEGIAAGEIHRQEVYLWIAVYSGVMLQPLAQYPYFHENLPDIQTLKKNVIEMVRKLFARE</sequence>
<dbReference type="InterPro" id="IPR036271">
    <property type="entry name" value="Tet_transcr_reg_TetR-rel_C_sf"/>
</dbReference>
<proteinExistence type="predicted"/>
<feature type="domain" description="HTH tetR-type" evidence="3">
    <location>
        <begin position="8"/>
        <end position="68"/>
    </location>
</feature>
<gene>
    <name evidence="4" type="ORF">SAMN04490355_100493</name>
</gene>
<dbReference type="PROSITE" id="PS01081">
    <property type="entry name" value="HTH_TETR_1"/>
    <property type="match status" value="1"/>
</dbReference>
<dbReference type="PANTHER" id="PTHR43479">
    <property type="entry name" value="ACREF/ENVCD OPERON REPRESSOR-RELATED"/>
    <property type="match status" value="1"/>
</dbReference>
<dbReference type="Proteomes" id="UP000199520">
    <property type="component" value="Unassembled WGS sequence"/>
</dbReference>
<keyword evidence="1 2" id="KW-0238">DNA-binding</keyword>
<dbReference type="InterPro" id="IPR050624">
    <property type="entry name" value="HTH-type_Tx_Regulator"/>
</dbReference>
<dbReference type="RefSeq" id="WP_090932863.1">
    <property type="nucleotide sequence ID" value="NZ_FOTS01000004.1"/>
</dbReference>
<dbReference type="Pfam" id="PF00440">
    <property type="entry name" value="TetR_N"/>
    <property type="match status" value="1"/>
</dbReference>
<dbReference type="SUPFAM" id="SSF48498">
    <property type="entry name" value="Tetracyclin repressor-like, C-terminal domain"/>
    <property type="match status" value="1"/>
</dbReference>
<evidence type="ECO:0000259" key="3">
    <source>
        <dbReference type="PROSITE" id="PS50977"/>
    </source>
</evidence>
<dbReference type="PROSITE" id="PS50977">
    <property type="entry name" value="HTH_TETR_2"/>
    <property type="match status" value="1"/>
</dbReference>
<accession>A0A1I4HLT4</accession>
<dbReference type="EMBL" id="FOTS01000004">
    <property type="protein sequence ID" value="SFL43199.1"/>
    <property type="molecule type" value="Genomic_DNA"/>
</dbReference>
<dbReference type="InterPro" id="IPR009057">
    <property type="entry name" value="Homeodomain-like_sf"/>
</dbReference>
<dbReference type="Gene3D" id="1.10.357.10">
    <property type="entry name" value="Tetracycline Repressor, domain 2"/>
    <property type="match status" value="1"/>
</dbReference>
<reference evidence="5" key="1">
    <citation type="submission" date="2016-10" db="EMBL/GenBank/DDBJ databases">
        <authorList>
            <person name="Varghese N."/>
            <person name="Submissions S."/>
        </authorList>
    </citation>
    <scope>NUCLEOTIDE SEQUENCE [LARGE SCALE GENOMIC DNA]</scope>
    <source>
        <strain evidence="5">DSM 13327</strain>
    </source>
</reference>
<evidence type="ECO:0000313" key="5">
    <source>
        <dbReference type="Proteomes" id="UP000199520"/>
    </source>
</evidence>
<dbReference type="SUPFAM" id="SSF46689">
    <property type="entry name" value="Homeodomain-like"/>
    <property type="match status" value="1"/>
</dbReference>
<dbReference type="InterPro" id="IPR023772">
    <property type="entry name" value="DNA-bd_HTH_TetR-type_CS"/>
</dbReference>
<dbReference type="GO" id="GO:0003677">
    <property type="term" value="F:DNA binding"/>
    <property type="evidence" value="ECO:0007669"/>
    <property type="project" value="UniProtKB-UniRule"/>
</dbReference>
<dbReference type="STRING" id="1123291.SAMN04490355_100493"/>
<dbReference type="OrthoDB" id="13453at2"/>
<name>A0A1I4HLT4_9FIRM</name>
<dbReference type="PANTHER" id="PTHR43479:SF11">
    <property type="entry name" value="ACREF_ENVCD OPERON REPRESSOR-RELATED"/>
    <property type="match status" value="1"/>
</dbReference>
<evidence type="ECO:0000256" key="1">
    <source>
        <dbReference type="ARBA" id="ARBA00023125"/>
    </source>
</evidence>
<dbReference type="PRINTS" id="PR00455">
    <property type="entry name" value="HTHTETR"/>
</dbReference>
<evidence type="ECO:0000313" key="4">
    <source>
        <dbReference type="EMBL" id="SFL43199.1"/>
    </source>
</evidence>
<feature type="DNA-binding region" description="H-T-H motif" evidence="2">
    <location>
        <begin position="31"/>
        <end position="50"/>
    </location>
</feature>
<organism evidence="4 5">
    <name type="scientific">Pelosinus propionicus DSM 13327</name>
    <dbReference type="NCBI Taxonomy" id="1123291"/>
    <lineage>
        <taxon>Bacteria</taxon>
        <taxon>Bacillati</taxon>
        <taxon>Bacillota</taxon>
        <taxon>Negativicutes</taxon>
        <taxon>Selenomonadales</taxon>
        <taxon>Sporomusaceae</taxon>
        <taxon>Pelosinus</taxon>
    </lineage>
</organism>
<dbReference type="InterPro" id="IPR001647">
    <property type="entry name" value="HTH_TetR"/>
</dbReference>
<keyword evidence="5" id="KW-1185">Reference proteome</keyword>
<evidence type="ECO:0000256" key="2">
    <source>
        <dbReference type="PROSITE-ProRule" id="PRU00335"/>
    </source>
</evidence>
<protein>
    <submittedName>
        <fullName evidence="4">DNA-binding transcriptional regulator, AcrR family</fullName>
    </submittedName>
</protein>